<gene>
    <name evidence="8" type="ORF">CDCA_CDCA09G2798</name>
</gene>
<dbReference type="InterPro" id="IPR028364">
    <property type="entry name" value="Ribosomal_uL1/biogenesis"/>
</dbReference>
<sequence length="250" mass="27236">MQSFRVWWRRTRARHATTKSAKRPLTLHEAIYECLQGARKHWDETVDICVRLNVDPRRADHQIRGMLSYPAGTPRIANVTVFTTVAAAVKEALEAGAAHAGGADLVEAVRGDSVEVERAVATPDALPLLSRVARQLGPRGLMPSPKTGTVGEDVRELVHFARVAVPFHADPAGQVHAPVGKVSFGVPRLAQNVCALMERLLQLRPESVRKKYVMAAVLSRTQGPGVAVAPRALTEALLEMEMQRQAAANE</sequence>
<evidence type="ECO:0000313" key="9">
    <source>
        <dbReference type="Proteomes" id="UP001301350"/>
    </source>
</evidence>
<keyword evidence="9" id="KW-1185">Reference proteome</keyword>
<dbReference type="Proteomes" id="UP001301350">
    <property type="component" value="Unassembled WGS sequence"/>
</dbReference>
<dbReference type="PANTHER" id="PTHR36427">
    <property type="entry name" value="54S RIBOSOMAL PROTEIN L1, MITOCHONDRIAL"/>
    <property type="match status" value="1"/>
</dbReference>
<keyword evidence="3" id="KW-0689">Ribosomal protein</keyword>
<reference evidence="8 9" key="1">
    <citation type="submission" date="2022-07" db="EMBL/GenBank/DDBJ databases">
        <title>Genome-wide signatures of adaptation to extreme environments.</title>
        <authorList>
            <person name="Cho C.H."/>
            <person name="Yoon H.S."/>
        </authorList>
    </citation>
    <scope>NUCLEOTIDE SEQUENCE [LARGE SCALE GENOMIC DNA]</scope>
    <source>
        <strain evidence="8 9">DBV 063 E5</strain>
    </source>
</reference>
<dbReference type="FunFam" id="3.40.50.790:FF:000001">
    <property type="entry name" value="50S ribosomal protein L1"/>
    <property type="match status" value="1"/>
</dbReference>
<comment type="function">
    <text evidence="5">Binds directly to 23S rRNA. Might be involved in E site tRNA release.</text>
</comment>
<comment type="subunit">
    <text evidence="2">Part of the 50S ribosomal subunit.</text>
</comment>
<keyword evidence="4" id="KW-0687">Ribonucleoprotein</keyword>
<dbReference type="PANTHER" id="PTHR36427:SF3">
    <property type="entry name" value="LARGE RIBOSOMAL SUBUNIT PROTEIN UL1M"/>
    <property type="match status" value="1"/>
</dbReference>
<evidence type="ECO:0000256" key="1">
    <source>
        <dbReference type="ARBA" id="ARBA00010531"/>
    </source>
</evidence>
<dbReference type="Gene3D" id="3.40.50.790">
    <property type="match status" value="1"/>
</dbReference>
<evidence type="ECO:0000256" key="4">
    <source>
        <dbReference type="ARBA" id="ARBA00023274"/>
    </source>
</evidence>
<dbReference type="GO" id="GO:0005840">
    <property type="term" value="C:ribosome"/>
    <property type="evidence" value="ECO:0007669"/>
    <property type="project" value="UniProtKB-KW"/>
</dbReference>
<organism evidence="8 9">
    <name type="scientific">Cyanidium caldarium</name>
    <name type="common">Red alga</name>
    <dbReference type="NCBI Taxonomy" id="2771"/>
    <lineage>
        <taxon>Eukaryota</taxon>
        <taxon>Rhodophyta</taxon>
        <taxon>Bangiophyceae</taxon>
        <taxon>Cyanidiales</taxon>
        <taxon>Cyanidiaceae</taxon>
        <taxon>Cyanidium</taxon>
    </lineage>
</organism>
<evidence type="ECO:0000313" key="8">
    <source>
        <dbReference type="EMBL" id="KAK4536773.1"/>
    </source>
</evidence>
<name>A0AAV9IWU7_CYACA</name>
<dbReference type="Gene3D" id="3.30.190.20">
    <property type="match status" value="1"/>
</dbReference>
<proteinExistence type="inferred from homology"/>
<dbReference type="GO" id="GO:1990904">
    <property type="term" value="C:ribonucleoprotein complex"/>
    <property type="evidence" value="ECO:0007669"/>
    <property type="project" value="UniProtKB-KW"/>
</dbReference>
<comment type="similarity">
    <text evidence="1">Belongs to the universal ribosomal protein uL1 family.</text>
</comment>
<comment type="caution">
    <text evidence="8">The sequence shown here is derived from an EMBL/GenBank/DDBJ whole genome shotgun (WGS) entry which is preliminary data.</text>
</comment>
<protein>
    <recommendedName>
        <fullName evidence="6">Large ribosomal subunit protein uL1c</fullName>
    </recommendedName>
    <alternativeName>
        <fullName evidence="7">50S ribosomal protein L1, chloroplastic</fullName>
    </alternativeName>
</protein>
<dbReference type="EMBL" id="JANCYW010000009">
    <property type="protein sequence ID" value="KAK4536773.1"/>
    <property type="molecule type" value="Genomic_DNA"/>
</dbReference>
<dbReference type="CDD" id="cd00403">
    <property type="entry name" value="Ribosomal_L1"/>
    <property type="match status" value="1"/>
</dbReference>
<dbReference type="InterPro" id="IPR023674">
    <property type="entry name" value="Ribosomal_uL1-like"/>
</dbReference>
<dbReference type="SUPFAM" id="SSF56808">
    <property type="entry name" value="Ribosomal protein L1"/>
    <property type="match status" value="1"/>
</dbReference>
<evidence type="ECO:0000256" key="6">
    <source>
        <dbReference type="ARBA" id="ARBA00035205"/>
    </source>
</evidence>
<dbReference type="InterPro" id="IPR016095">
    <property type="entry name" value="Ribosomal_uL1_3-a/b-sand"/>
</dbReference>
<dbReference type="Pfam" id="PF00687">
    <property type="entry name" value="Ribosomal_L1"/>
    <property type="match status" value="1"/>
</dbReference>
<dbReference type="AlphaFoldDB" id="A0AAV9IWU7"/>
<evidence type="ECO:0000256" key="5">
    <source>
        <dbReference type="ARBA" id="ARBA00025388"/>
    </source>
</evidence>
<evidence type="ECO:0000256" key="3">
    <source>
        <dbReference type="ARBA" id="ARBA00022980"/>
    </source>
</evidence>
<evidence type="ECO:0000256" key="7">
    <source>
        <dbReference type="ARBA" id="ARBA00035426"/>
    </source>
</evidence>
<accession>A0AAV9IWU7</accession>
<evidence type="ECO:0000256" key="2">
    <source>
        <dbReference type="ARBA" id="ARBA00011838"/>
    </source>
</evidence>